<dbReference type="EMBL" id="FIGG01000002">
    <property type="protein sequence ID" value="CYU44886.1"/>
    <property type="molecule type" value="Genomic_DNA"/>
</dbReference>
<accession>A0A0Z8CLI6</accession>
<keyword evidence="1" id="KW-0472">Membrane</keyword>
<evidence type="ECO:0000313" key="2">
    <source>
        <dbReference type="EMBL" id="CYU44886.1"/>
    </source>
</evidence>
<dbReference type="Proteomes" id="UP000072530">
    <property type="component" value="Unassembled WGS sequence"/>
</dbReference>
<dbReference type="AlphaFoldDB" id="A0A0Z8CLI6"/>
<feature type="transmembrane region" description="Helical" evidence="1">
    <location>
        <begin position="148"/>
        <end position="178"/>
    </location>
</feature>
<feature type="transmembrane region" description="Helical" evidence="1">
    <location>
        <begin position="116"/>
        <end position="136"/>
    </location>
</feature>
<feature type="transmembrane region" description="Helical" evidence="1">
    <location>
        <begin position="85"/>
        <end position="104"/>
    </location>
</feature>
<feature type="transmembrane region" description="Helical" evidence="1">
    <location>
        <begin position="31"/>
        <end position="54"/>
    </location>
</feature>
<dbReference type="Pfam" id="PF04854">
    <property type="entry name" value="DUF624"/>
    <property type="match status" value="1"/>
</dbReference>
<evidence type="ECO:0000256" key="1">
    <source>
        <dbReference type="SAM" id="Phobius"/>
    </source>
</evidence>
<feature type="transmembrane region" description="Helical" evidence="1">
    <location>
        <begin position="184"/>
        <end position="204"/>
    </location>
</feature>
<proteinExistence type="predicted"/>
<dbReference type="RefSeq" id="WP_052502314.1">
    <property type="nucleotide sequence ID" value="NZ_CEDJ01000007.1"/>
</dbReference>
<name>A0A0Z8CLI6_STRSU</name>
<reference evidence="2 3" key="1">
    <citation type="submission" date="2016-02" db="EMBL/GenBank/DDBJ databases">
        <authorList>
            <consortium name="Pathogen Informatics"/>
        </authorList>
    </citation>
    <scope>NUCLEOTIDE SEQUENCE [LARGE SCALE GENOMIC DNA]</scope>
    <source>
        <strain evidence="2 3">LSS31</strain>
    </source>
</reference>
<evidence type="ECO:0000313" key="3">
    <source>
        <dbReference type="Proteomes" id="UP000072530"/>
    </source>
</evidence>
<keyword evidence="1" id="KW-1133">Transmembrane helix</keyword>
<organism evidence="2 3">
    <name type="scientific">Streptococcus suis</name>
    <dbReference type="NCBI Taxonomy" id="1307"/>
    <lineage>
        <taxon>Bacteria</taxon>
        <taxon>Bacillati</taxon>
        <taxon>Bacillota</taxon>
        <taxon>Bacilli</taxon>
        <taxon>Lactobacillales</taxon>
        <taxon>Streptococcaceae</taxon>
        <taxon>Streptococcus</taxon>
    </lineage>
</organism>
<sequence>MKGKGGRTLVQSLFDANHPAWQLVEKLFDLMLLNGLTVLASLPLFTLGIAKLALQASLWDMKEEGKIKVWSTYWGHFGRQWKQGLVLSLVEIGLTTFCLLDLYLIWGQVGLVFDGFRASCIAILLFSQLLWVYIYPLASRFDLQLKDLFLKGILCLGNMLSLTAMVGLVFLLVTTILFYSDLTFLIGLVSLLFFAYAGLSFLFIREFGSRIKTVKKELE</sequence>
<dbReference type="InterPro" id="IPR006938">
    <property type="entry name" value="DUF624"/>
</dbReference>
<gene>
    <name evidence="2" type="ORF">ERS132393_00598</name>
</gene>
<protein>
    <submittedName>
        <fullName evidence="2">Membrane protein</fullName>
    </submittedName>
</protein>
<keyword evidence="1" id="KW-0812">Transmembrane</keyword>